<evidence type="ECO:0000259" key="4">
    <source>
        <dbReference type="Pfam" id="PF24062"/>
    </source>
</evidence>
<sequence>MPHTDLADGRIRVIHPSAYEVAAPTARKRRQRVGGEANRRTARATEPLLQAFKEQLELVEEVNITPSPQAPTTGRRRPTRRGGTLGMDVYVADIEDAVVLLEQDGVFSWQLPSSRERFSLTEKQRKGRIVPPSGQRIHFEFEVKPDTPARRTAGPQEYRLGPIGDFALGYLRAFVLKFTARVVAGQAMSFLERNTHRGLVAIPSPEIETWHTIEDISQVHLPADRSPRLLLLIHGCFSSTVGSFGILGATEWGRSFVTAAVQNYDAVVGFDHATLSDDPLENAADLLRRCSLGSGKLAPTIDIVCFSRGGLVARSFVEQLLPEAVPPKANVGRIVFVAATHSGTRLAEPDNWNRLVDLYTNIVAGISSVVSLMPHAAGIPTIISGLLQSVGAFVKYLVSYAVADNVIPGLSAMEPGSDFVRTINELQTGERESRTDWYIISSDFEAKVFGDGHEPKEFPLRLAVNLAEGFVDQLMKAPNDLVVDSSSMLGTGVRTGAHIKDVYDFGTNSQVYHLAYFGRPEVCGALGEWLGLSAASEKPVAKVESPPLPTLVGPDVPQVVDTNISVVSAVDSAGSVRRQMRNSLYDYAVVTSESAELEPGGYYVYMAEDLGSRLEGVESRTSIADALKLDTEHSAVEVDLVEAEAGELRYGDRPQVVTDYETPIGVVAANTQIASSDSLGHGQIAGLGFMPRRTAGSGEGARAAPIRGKRRPIGSTGPRPKGGPRRIPQSDESESDLVKAYVRAEMPASVKVDDTATVACAVSRHDLKRWVRDIVTETGYAEIFEEEPLALQIVPKANVEVVGEEIQHVQLPAAGQILQLEFQVRPTQAGKCEVWLEVRQEATVPLLTLRLMAKATARARRTQNYTAAHASVPTVGPDVGEIQLRIIEMERGLDTIFRYELSATTLGILTPHHDSKPIRDRASFVARMYQSIEERWLDTREDAESFEQELREYGGELFDELFPRDFQKILWDNRKRLRNVLIISEEPFIPWELIHLKRPGGALPKETIFLGQLGAVRWLRGGGGGGGYPPNCIYARPGRVLYLVPDYPHPEYALTDTRAEATFIEQHLGGTEVGKSANEVRRVLGGGKFDVLHFAGHGQASSANIGDSSILLAGYWRGRDYVPSYLTARTVRNQANFDRKCGPLIILNACQVGRLGHSLTSMGGFAEAFLARGASAFVSPLWAVGDAPARTFIEAFYRTLLAGKTVAEAVTAGRDKARRAGDATWLAYAVYANPRATLHT</sequence>
<reference evidence="8" key="1">
    <citation type="submission" date="2015-11" db="EMBL/GenBank/DDBJ databases">
        <authorList>
            <consortium name="Cross-ministerial Strategic Innovation Promotion Program (SIP) consortium"/>
            <person name="Tomihama T."/>
            <person name="Ikenaga M."/>
            <person name="Sakai M."/>
            <person name="Okubo T."/>
            <person name="Ikeda S."/>
        </authorList>
    </citation>
    <scope>NUCLEOTIDE SEQUENCE [LARGE SCALE GENOMIC DNA]</scope>
    <source>
        <strain evidence="8">S58</strain>
    </source>
</reference>
<dbReference type="Pfam" id="PF12770">
    <property type="entry name" value="CHAT"/>
    <property type="match status" value="1"/>
</dbReference>
<feature type="domain" description="DUF7362" evidence="4">
    <location>
        <begin position="9"/>
        <end position="178"/>
    </location>
</feature>
<dbReference type="Pfam" id="PF19973">
    <property type="entry name" value="TCAD7"/>
    <property type="match status" value="1"/>
</dbReference>
<name>A0A100JVW6_STRSC</name>
<evidence type="ECO:0000259" key="3">
    <source>
        <dbReference type="Pfam" id="PF19973"/>
    </source>
</evidence>
<dbReference type="Pfam" id="PF24062">
    <property type="entry name" value="DUF7362"/>
    <property type="match status" value="1"/>
</dbReference>
<reference evidence="7 8" key="2">
    <citation type="journal article" date="2016" name="Genome Announc.">
        <title>Draft Genome Sequences of Streptomyces scabiei S58, Streptomyces turgidiscabies T45, and Streptomyces acidiscabies a10, the Pathogens of Potato Common Scab, Isolated in Japan.</title>
        <authorList>
            <person name="Tomihama T."/>
            <person name="Nishi Y."/>
            <person name="Sakai M."/>
            <person name="Ikenaga M."/>
            <person name="Okubo T."/>
            <person name="Ikeda S."/>
        </authorList>
    </citation>
    <scope>NUCLEOTIDE SEQUENCE [LARGE SCALE GENOMIC DNA]</scope>
    <source>
        <strain evidence="7 8">S58</strain>
    </source>
</reference>
<dbReference type="Gene3D" id="3.40.50.1820">
    <property type="entry name" value="alpha/beta hydrolase"/>
    <property type="match status" value="1"/>
</dbReference>
<evidence type="ECO:0000313" key="8">
    <source>
        <dbReference type="Proteomes" id="UP000067448"/>
    </source>
</evidence>
<proteinExistence type="predicted"/>
<dbReference type="RefSeq" id="WP_078852327.1">
    <property type="nucleotide sequence ID" value="NZ_BCMM01000043.1"/>
</dbReference>
<feature type="domain" description="DUF7363" evidence="5">
    <location>
        <begin position="744"/>
        <end position="851"/>
    </location>
</feature>
<reference evidence="8" key="3">
    <citation type="submission" date="2016-02" db="EMBL/GenBank/DDBJ databases">
        <title>Draft genome of pathogenic Streptomyces sp. in Japan.</title>
        <authorList>
            <person name="Tomihama T."/>
            <person name="Ikenaga M."/>
            <person name="Sakai M."/>
            <person name="Okubo T."/>
            <person name="Ikeda S."/>
        </authorList>
    </citation>
    <scope>NUCLEOTIDE SEQUENCE [LARGE SCALE GENOMIC DNA]</scope>
    <source>
        <strain evidence="8">S58</strain>
    </source>
</reference>
<dbReference type="Pfam" id="PF24063">
    <property type="entry name" value="DUF7363"/>
    <property type="match status" value="1"/>
</dbReference>
<feature type="region of interest" description="Disordered" evidence="1">
    <location>
        <begin position="691"/>
        <end position="734"/>
    </location>
</feature>
<evidence type="ECO:0000259" key="5">
    <source>
        <dbReference type="Pfam" id="PF24063"/>
    </source>
</evidence>
<dbReference type="InterPro" id="IPR055787">
    <property type="entry name" value="DUF7363"/>
</dbReference>
<comment type="caution">
    <text evidence="7">The sequence shown here is derived from an EMBL/GenBank/DDBJ whole genome shotgun (WGS) entry which is preliminary data.</text>
</comment>
<evidence type="ECO:0000256" key="1">
    <source>
        <dbReference type="SAM" id="MobiDB-lite"/>
    </source>
</evidence>
<dbReference type="InterPro" id="IPR055786">
    <property type="entry name" value="DUF7362"/>
</dbReference>
<dbReference type="Pfam" id="PF24096">
    <property type="entry name" value="DUF7379"/>
    <property type="match status" value="1"/>
</dbReference>
<dbReference type="EMBL" id="BCMM01000043">
    <property type="protein sequence ID" value="GAQ66658.1"/>
    <property type="molecule type" value="Genomic_DNA"/>
</dbReference>
<evidence type="ECO:0000259" key="2">
    <source>
        <dbReference type="Pfam" id="PF12770"/>
    </source>
</evidence>
<evidence type="ECO:0000313" key="7">
    <source>
        <dbReference type="EMBL" id="GAQ66658.1"/>
    </source>
</evidence>
<feature type="domain" description="DUF7379" evidence="6">
    <location>
        <begin position="230"/>
        <end position="424"/>
    </location>
</feature>
<feature type="domain" description="CHAT" evidence="2">
    <location>
        <begin position="1057"/>
        <end position="1219"/>
    </location>
</feature>
<dbReference type="SUPFAM" id="SSF53474">
    <property type="entry name" value="alpha/beta-Hydrolases"/>
    <property type="match status" value="1"/>
</dbReference>
<dbReference type="InterPro" id="IPR045543">
    <property type="entry name" value="TCAD7"/>
</dbReference>
<dbReference type="Proteomes" id="UP000067448">
    <property type="component" value="Unassembled WGS sequence"/>
</dbReference>
<dbReference type="InterPro" id="IPR024983">
    <property type="entry name" value="CHAT_dom"/>
</dbReference>
<organism evidence="7 8">
    <name type="scientific">Streptomyces scabiei</name>
    <dbReference type="NCBI Taxonomy" id="1930"/>
    <lineage>
        <taxon>Bacteria</taxon>
        <taxon>Bacillati</taxon>
        <taxon>Actinomycetota</taxon>
        <taxon>Actinomycetes</taxon>
        <taxon>Kitasatosporales</taxon>
        <taxon>Streptomycetaceae</taxon>
        <taxon>Streptomyces</taxon>
    </lineage>
</organism>
<accession>A0A100JVW6</accession>
<dbReference type="InterPro" id="IPR055803">
    <property type="entry name" value="DUF7379"/>
</dbReference>
<dbReference type="InterPro" id="IPR029058">
    <property type="entry name" value="AB_hydrolase_fold"/>
</dbReference>
<protein>
    <submittedName>
        <fullName evidence="7">CHAT domain protein</fullName>
    </submittedName>
</protein>
<feature type="domain" description="Ternary complex associated" evidence="3">
    <location>
        <begin position="560"/>
        <end position="666"/>
    </location>
</feature>
<gene>
    <name evidence="7" type="ORF">SsS58_07093</name>
</gene>
<dbReference type="AlphaFoldDB" id="A0A100JVW6"/>
<evidence type="ECO:0000259" key="6">
    <source>
        <dbReference type="Pfam" id="PF24096"/>
    </source>
</evidence>